<name>A0A3N0YTD6_ANAGA</name>
<dbReference type="Proteomes" id="UP000281406">
    <property type="component" value="Unassembled WGS sequence"/>
</dbReference>
<keyword evidence="2" id="KW-1185">Reference proteome</keyword>
<comment type="caution">
    <text evidence="1">The sequence shown here is derived from an EMBL/GenBank/DDBJ whole genome shotgun (WGS) entry which is preliminary data.</text>
</comment>
<protein>
    <submittedName>
        <fullName evidence="1">Uncharacterized protein</fullName>
    </submittedName>
</protein>
<dbReference type="EMBL" id="RJVU01026577">
    <property type="protein sequence ID" value="ROL49445.1"/>
    <property type="molecule type" value="Genomic_DNA"/>
</dbReference>
<reference evidence="1 2" key="1">
    <citation type="submission" date="2018-10" db="EMBL/GenBank/DDBJ databases">
        <title>Genome assembly for a Yunnan-Guizhou Plateau 3E fish, Anabarilius grahami (Regan), and its evolutionary and genetic applications.</title>
        <authorList>
            <person name="Jiang W."/>
        </authorList>
    </citation>
    <scope>NUCLEOTIDE SEQUENCE [LARGE SCALE GENOMIC DNA]</scope>
    <source>
        <strain evidence="1">AG-KIZ</strain>
        <tissue evidence="1">Muscle</tissue>
    </source>
</reference>
<organism evidence="1 2">
    <name type="scientific">Anabarilius grahami</name>
    <name type="common">Kanglang fish</name>
    <name type="synonym">Barilius grahami</name>
    <dbReference type="NCBI Taxonomy" id="495550"/>
    <lineage>
        <taxon>Eukaryota</taxon>
        <taxon>Metazoa</taxon>
        <taxon>Chordata</taxon>
        <taxon>Craniata</taxon>
        <taxon>Vertebrata</taxon>
        <taxon>Euteleostomi</taxon>
        <taxon>Actinopterygii</taxon>
        <taxon>Neopterygii</taxon>
        <taxon>Teleostei</taxon>
        <taxon>Ostariophysi</taxon>
        <taxon>Cypriniformes</taxon>
        <taxon>Xenocyprididae</taxon>
        <taxon>Xenocypridinae</taxon>
        <taxon>Xenocypridinae incertae sedis</taxon>
        <taxon>Anabarilius</taxon>
    </lineage>
</organism>
<dbReference type="AlphaFoldDB" id="A0A3N0YTD6"/>
<proteinExistence type="predicted"/>
<accession>A0A3N0YTD6</accession>
<sequence>MWALEESASAQRAARSHTDAVLQHGIKMPGTAPLPRLLQVRQRQCKMFPKISMGTSAVWRESGMNVTERSATQEFMCCCHAAWLQASAKSASHQQSCPPRFAAFCKQKTLFGSDRTLCTAGPQSVL</sequence>
<evidence type="ECO:0000313" key="2">
    <source>
        <dbReference type="Proteomes" id="UP000281406"/>
    </source>
</evidence>
<evidence type="ECO:0000313" key="1">
    <source>
        <dbReference type="EMBL" id="ROL49445.1"/>
    </source>
</evidence>
<gene>
    <name evidence="1" type="ORF">DPX16_15771</name>
</gene>